<dbReference type="SUPFAM" id="SSF56112">
    <property type="entry name" value="Protein kinase-like (PK-like)"/>
    <property type="match status" value="1"/>
</dbReference>
<dbReference type="InterPro" id="IPR051130">
    <property type="entry name" value="Mito_struct-func_regulator"/>
</dbReference>
<gene>
    <name evidence="3" type="ORF">B4U79_10085</name>
</gene>
<dbReference type="PANTHER" id="PTHR43173:SF19">
    <property type="entry name" value="AARF DOMAIN-CONTAINING PROTEIN KINASE 1"/>
    <property type="match status" value="1"/>
</dbReference>
<evidence type="ECO:0000313" key="4">
    <source>
        <dbReference type="Proteomes" id="UP000285301"/>
    </source>
</evidence>
<dbReference type="PANTHER" id="PTHR43173">
    <property type="entry name" value="ABC1 FAMILY PROTEIN"/>
    <property type="match status" value="1"/>
</dbReference>
<comment type="caution">
    <text evidence="3">The sequence shown here is derived from an EMBL/GenBank/DDBJ whole genome shotgun (WGS) entry which is preliminary data.</text>
</comment>
<dbReference type="OrthoDB" id="427480at2759"/>
<dbReference type="GO" id="GO:0007005">
    <property type="term" value="P:mitochondrion organization"/>
    <property type="evidence" value="ECO:0007669"/>
    <property type="project" value="TreeGrafter"/>
</dbReference>
<evidence type="ECO:0000313" key="3">
    <source>
        <dbReference type="EMBL" id="RWR99916.1"/>
    </source>
</evidence>
<dbReference type="GO" id="GO:0055088">
    <property type="term" value="P:lipid homeostasis"/>
    <property type="evidence" value="ECO:0007669"/>
    <property type="project" value="TreeGrafter"/>
</dbReference>
<dbReference type="InterPro" id="IPR011009">
    <property type="entry name" value="Kinase-like_dom_sf"/>
</dbReference>
<feature type="non-terminal residue" evidence="3">
    <location>
        <position position="203"/>
    </location>
</feature>
<sequence>MLWKIIKYTSLAAVTGTSASVLYANEWQVSNLGVVRLGRAAFTVGRIVFDYKLSLQGIDNNSVESREKWSEVHYRSANRLLKLCSKNGGVFIKVGQHIATLEYLVPKEYCSVLRVLHSKAPKSSLEDVLKVIKDDLKINPDEIFEEFPLEPIGTASLAQVYKAKMKTGETVAVKVQHPRVRANSLVDMTTMDLLVRAVAKIFP</sequence>
<dbReference type="EMBL" id="NCKU01013073">
    <property type="protein sequence ID" value="RWR99916.1"/>
    <property type="molecule type" value="Genomic_DNA"/>
</dbReference>
<organism evidence="3 4">
    <name type="scientific">Dinothrombium tinctorium</name>
    <dbReference type="NCBI Taxonomy" id="1965070"/>
    <lineage>
        <taxon>Eukaryota</taxon>
        <taxon>Metazoa</taxon>
        <taxon>Ecdysozoa</taxon>
        <taxon>Arthropoda</taxon>
        <taxon>Chelicerata</taxon>
        <taxon>Arachnida</taxon>
        <taxon>Acari</taxon>
        <taxon>Acariformes</taxon>
        <taxon>Trombidiformes</taxon>
        <taxon>Prostigmata</taxon>
        <taxon>Anystina</taxon>
        <taxon>Parasitengona</taxon>
        <taxon>Trombidioidea</taxon>
        <taxon>Trombidiidae</taxon>
        <taxon>Dinothrombium</taxon>
    </lineage>
</organism>
<proteinExistence type="inferred from homology"/>
<accession>A0A443QA56</accession>
<name>A0A443QA56_9ACAR</name>
<keyword evidence="4" id="KW-1185">Reference proteome</keyword>
<dbReference type="InterPro" id="IPR004147">
    <property type="entry name" value="ABC1_dom"/>
</dbReference>
<dbReference type="GO" id="GO:0005743">
    <property type="term" value="C:mitochondrial inner membrane"/>
    <property type="evidence" value="ECO:0007669"/>
    <property type="project" value="TreeGrafter"/>
</dbReference>
<dbReference type="Proteomes" id="UP000285301">
    <property type="component" value="Unassembled WGS sequence"/>
</dbReference>
<dbReference type="Pfam" id="PF03109">
    <property type="entry name" value="ABC1"/>
    <property type="match status" value="1"/>
</dbReference>
<protein>
    <submittedName>
        <fullName evidence="3">Putative aarF domain-containing protein kinase 1-like protein</fullName>
    </submittedName>
</protein>
<feature type="domain" description="ABC1 atypical kinase-like" evidence="2">
    <location>
        <begin position="116"/>
        <end position="203"/>
    </location>
</feature>
<keyword evidence="3" id="KW-0808">Transferase</keyword>
<evidence type="ECO:0000259" key="2">
    <source>
        <dbReference type="Pfam" id="PF03109"/>
    </source>
</evidence>
<dbReference type="STRING" id="1965070.A0A443QA56"/>
<evidence type="ECO:0000256" key="1">
    <source>
        <dbReference type="ARBA" id="ARBA00009670"/>
    </source>
</evidence>
<comment type="similarity">
    <text evidence="1">Belongs to the protein kinase superfamily. ADCK protein kinase family.</text>
</comment>
<reference evidence="3 4" key="1">
    <citation type="journal article" date="2018" name="Gigascience">
        <title>Genomes of trombidid mites reveal novel predicted allergens and laterally-transferred genes associated with secondary metabolism.</title>
        <authorList>
            <person name="Dong X."/>
            <person name="Chaisiri K."/>
            <person name="Xia D."/>
            <person name="Armstrong S.D."/>
            <person name="Fang Y."/>
            <person name="Donnelly M.J."/>
            <person name="Kadowaki T."/>
            <person name="McGarry J.W."/>
            <person name="Darby A.C."/>
            <person name="Makepeace B.L."/>
        </authorList>
    </citation>
    <scope>NUCLEOTIDE SEQUENCE [LARGE SCALE GENOMIC DNA]</scope>
    <source>
        <strain evidence="3">UoL-WK</strain>
    </source>
</reference>
<keyword evidence="3" id="KW-0418">Kinase</keyword>
<dbReference type="AlphaFoldDB" id="A0A443QA56"/>
<dbReference type="GO" id="GO:0016301">
    <property type="term" value="F:kinase activity"/>
    <property type="evidence" value="ECO:0007669"/>
    <property type="project" value="UniProtKB-KW"/>
</dbReference>